<evidence type="ECO:0000313" key="2">
    <source>
        <dbReference type="Proteomes" id="UP001055955"/>
    </source>
</evidence>
<protein>
    <recommendedName>
        <fullName evidence="3">4'-phosphopantetheinyl transferase domain-containing protein</fullName>
    </recommendedName>
</protein>
<dbReference type="InterPro" id="IPR037143">
    <property type="entry name" value="4-PPantetheinyl_Trfase_dom_sf"/>
</dbReference>
<proteinExistence type="predicted"/>
<organism evidence="1 2">
    <name type="scientific">Candidatus Comchoanobacter bicostacola</name>
    <dbReference type="NCBI Taxonomy" id="2919598"/>
    <lineage>
        <taxon>Bacteria</taxon>
        <taxon>Pseudomonadati</taxon>
        <taxon>Pseudomonadota</taxon>
        <taxon>Gammaproteobacteria</taxon>
        <taxon>Candidatus Comchoanobacterales</taxon>
        <taxon>Candidatus Comchoanobacteraceae</taxon>
        <taxon>Candidatus Comchoanobacter</taxon>
    </lineage>
</organism>
<dbReference type="RefSeq" id="WP_258568217.1">
    <property type="nucleotide sequence ID" value="NZ_CP092900.1"/>
</dbReference>
<keyword evidence="2" id="KW-1185">Reference proteome</keyword>
<name>A0ABY5DJC9_9GAMM</name>
<dbReference type="Proteomes" id="UP001055955">
    <property type="component" value="Chromosome"/>
</dbReference>
<evidence type="ECO:0000313" key="1">
    <source>
        <dbReference type="EMBL" id="UTC24434.1"/>
    </source>
</evidence>
<accession>A0ABY5DJC9</accession>
<dbReference type="Gene3D" id="3.90.470.20">
    <property type="entry name" value="4'-phosphopantetheinyl transferase domain"/>
    <property type="match status" value="1"/>
</dbReference>
<sequence>MQCVIYYYIGQLPVAPQSFLLLHHEQRRIDCMEKNKARTYQNSRNWIKHLIIQNQWQVEDFKYNTAGKPIMNTQNQYLSVTHSAQLWAVAFSTVPIGIDCESKTPKNLERFADYFQIKSTHLPDIQKDWMLREAYAKLSGASIMRLRKKSIQSLLDSENIQHRILNLEDYILTLIGQTHHPIDVHTYTLRDILK</sequence>
<reference evidence="1 2" key="1">
    <citation type="journal article" date="2022" name="Nat. Microbiol.">
        <title>The microbiome of a bacterivorous marine choanoflagellate contains a resource-demanding obligate bacterial associate.</title>
        <authorList>
            <person name="Needham D.M."/>
            <person name="Poirier C."/>
            <person name="Bachy C."/>
            <person name="George E.E."/>
            <person name="Wilken S."/>
            <person name="Yung C.C.M."/>
            <person name="Limardo A.J."/>
            <person name="Morando M."/>
            <person name="Sudek L."/>
            <person name="Malmstrom R.R."/>
            <person name="Keeling P.J."/>
            <person name="Santoro A.E."/>
            <person name="Worden A.Z."/>
        </authorList>
    </citation>
    <scope>NUCLEOTIDE SEQUENCE [LARGE SCALE GENOMIC DNA]</scope>
    <source>
        <strain evidence="1 2">Comchoano-1</strain>
    </source>
</reference>
<dbReference type="EMBL" id="CP092900">
    <property type="protein sequence ID" value="UTC24434.1"/>
    <property type="molecule type" value="Genomic_DNA"/>
</dbReference>
<evidence type="ECO:0008006" key="3">
    <source>
        <dbReference type="Google" id="ProtNLM"/>
    </source>
</evidence>
<gene>
    <name evidence="1" type="ORF">MMH89_04275</name>
</gene>